<dbReference type="EMBL" id="JAWPEI010000009">
    <property type="protein sequence ID" value="KAK4716533.1"/>
    <property type="molecule type" value="Genomic_DNA"/>
</dbReference>
<organism evidence="2 3">
    <name type="scientific">Solanum pinnatisectum</name>
    <name type="common">tansyleaf nightshade</name>
    <dbReference type="NCBI Taxonomy" id="50273"/>
    <lineage>
        <taxon>Eukaryota</taxon>
        <taxon>Viridiplantae</taxon>
        <taxon>Streptophyta</taxon>
        <taxon>Embryophyta</taxon>
        <taxon>Tracheophyta</taxon>
        <taxon>Spermatophyta</taxon>
        <taxon>Magnoliopsida</taxon>
        <taxon>eudicotyledons</taxon>
        <taxon>Gunneridae</taxon>
        <taxon>Pentapetalae</taxon>
        <taxon>asterids</taxon>
        <taxon>lamiids</taxon>
        <taxon>Solanales</taxon>
        <taxon>Solanaceae</taxon>
        <taxon>Solanoideae</taxon>
        <taxon>Solaneae</taxon>
        <taxon>Solanum</taxon>
    </lineage>
</organism>
<evidence type="ECO:0000256" key="1">
    <source>
        <dbReference type="SAM" id="MobiDB-lite"/>
    </source>
</evidence>
<feature type="compositionally biased region" description="Polar residues" evidence="1">
    <location>
        <begin position="1"/>
        <end position="17"/>
    </location>
</feature>
<dbReference type="Proteomes" id="UP001311915">
    <property type="component" value="Unassembled WGS sequence"/>
</dbReference>
<proteinExistence type="predicted"/>
<feature type="compositionally biased region" description="Low complexity" evidence="1">
    <location>
        <begin position="77"/>
        <end position="90"/>
    </location>
</feature>
<evidence type="ECO:0000313" key="2">
    <source>
        <dbReference type="EMBL" id="KAK4716533.1"/>
    </source>
</evidence>
<protein>
    <submittedName>
        <fullName evidence="2">Uncharacterized protein</fullName>
    </submittedName>
</protein>
<accession>A0AAV9KUA0</accession>
<gene>
    <name evidence="2" type="ORF">R3W88_014871</name>
</gene>
<feature type="region of interest" description="Disordered" evidence="1">
    <location>
        <begin position="1"/>
        <end position="21"/>
    </location>
</feature>
<dbReference type="AlphaFoldDB" id="A0AAV9KUA0"/>
<feature type="region of interest" description="Disordered" evidence="1">
    <location>
        <begin position="70"/>
        <end position="98"/>
    </location>
</feature>
<name>A0AAV9KUA0_9SOLN</name>
<reference evidence="2 3" key="1">
    <citation type="submission" date="2023-10" db="EMBL/GenBank/DDBJ databases">
        <title>Genome-Wide Identification Analysis in wild type Solanum Pinnatisectum Reveals Some Genes Defensing Phytophthora Infestans.</title>
        <authorList>
            <person name="Sun C."/>
        </authorList>
    </citation>
    <scope>NUCLEOTIDE SEQUENCE [LARGE SCALE GENOMIC DNA]</scope>
    <source>
        <strain evidence="2">LQN</strain>
        <tissue evidence="2">Leaf</tissue>
    </source>
</reference>
<keyword evidence="3" id="KW-1185">Reference proteome</keyword>
<evidence type="ECO:0000313" key="3">
    <source>
        <dbReference type="Proteomes" id="UP001311915"/>
    </source>
</evidence>
<sequence>MSGSASRATFPSITPNAGKSLGSDYQAWWKKTHEKFLDDHLQALVVVTRPIPIVHLEGSGEVCNNKFLNTGMPSTLEGSQDSGESVSSSDLMKPPSVT</sequence>
<comment type="caution">
    <text evidence="2">The sequence shown here is derived from an EMBL/GenBank/DDBJ whole genome shotgun (WGS) entry which is preliminary data.</text>
</comment>